<protein>
    <submittedName>
        <fullName evidence="2">Uncharacterized protein</fullName>
    </submittedName>
</protein>
<name>A0ABR3NRR0_9TELE</name>
<accession>A0ABR3NRR0</accession>
<proteinExistence type="predicted"/>
<evidence type="ECO:0000313" key="3">
    <source>
        <dbReference type="Proteomes" id="UP001558613"/>
    </source>
</evidence>
<sequence length="414" mass="46671">MLRHFSSGIEKGKPQTFLQYPARQYDCHETRRDQTKHSTRRAVDSRVPSLLLILLRWTGNKETSLELSDGEAGNWRPIAEWETQPAAATTAPPKVTHISALDLGSGAALIQGNTNVTPGPPRQQYQHKILALSIWPRQSPTPTSQLHFSLCHSLKLTDFSPSSSPIKKKNKSATTAGRADMEDNMAITIKRSEDILKTELAAMCSEFSSHMTTVQNMCSKVDFLIGEQREQKKVINEHTGRLDALEQQVIDLQDLSRRSNLRLLGLPEGAEKDDPIGFLKPSLPRWLPSLSGKDIEIKRALRVYSSIDHFKPRMFLFKLLRYNDRSLILNEARRHSPVKANDGAMLNFFSDFSPATVKKWSSFSIIRKELKEAGLQTFLQYPATLKIVMKRDQTNALTGRSASIPEFHTCCSFS</sequence>
<reference evidence="2 3" key="1">
    <citation type="submission" date="2023-09" db="EMBL/GenBank/DDBJ databases">
        <authorList>
            <person name="Wang M."/>
        </authorList>
    </citation>
    <scope>NUCLEOTIDE SEQUENCE [LARGE SCALE GENOMIC DNA]</scope>
    <source>
        <strain evidence="2">GT-2023</strain>
        <tissue evidence="2">Liver</tissue>
    </source>
</reference>
<dbReference type="EMBL" id="JAYMGO010000002">
    <property type="protein sequence ID" value="KAL1279720.1"/>
    <property type="molecule type" value="Genomic_DNA"/>
</dbReference>
<dbReference type="PANTHER" id="PTHR11505">
    <property type="entry name" value="L1 TRANSPOSABLE ELEMENT-RELATED"/>
    <property type="match status" value="1"/>
</dbReference>
<keyword evidence="3" id="KW-1185">Reference proteome</keyword>
<organism evidence="2 3">
    <name type="scientific">Cirrhinus molitorella</name>
    <name type="common">mud carp</name>
    <dbReference type="NCBI Taxonomy" id="172907"/>
    <lineage>
        <taxon>Eukaryota</taxon>
        <taxon>Metazoa</taxon>
        <taxon>Chordata</taxon>
        <taxon>Craniata</taxon>
        <taxon>Vertebrata</taxon>
        <taxon>Euteleostomi</taxon>
        <taxon>Actinopterygii</taxon>
        <taxon>Neopterygii</taxon>
        <taxon>Teleostei</taxon>
        <taxon>Ostariophysi</taxon>
        <taxon>Cypriniformes</taxon>
        <taxon>Cyprinidae</taxon>
        <taxon>Labeoninae</taxon>
        <taxon>Labeonini</taxon>
        <taxon>Cirrhinus</taxon>
    </lineage>
</organism>
<dbReference type="Proteomes" id="UP001558613">
    <property type="component" value="Unassembled WGS sequence"/>
</dbReference>
<gene>
    <name evidence="2" type="ORF">QQF64_014320</name>
</gene>
<comment type="caution">
    <text evidence="2">The sequence shown here is derived from an EMBL/GenBank/DDBJ whole genome shotgun (WGS) entry which is preliminary data.</text>
</comment>
<evidence type="ECO:0000313" key="2">
    <source>
        <dbReference type="EMBL" id="KAL1279720.1"/>
    </source>
</evidence>
<feature type="coiled-coil region" evidence="1">
    <location>
        <begin position="228"/>
        <end position="255"/>
    </location>
</feature>
<keyword evidence="1" id="KW-0175">Coiled coil</keyword>
<evidence type="ECO:0000256" key="1">
    <source>
        <dbReference type="SAM" id="Coils"/>
    </source>
</evidence>
<dbReference type="InterPro" id="IPR004244">
    <property type="entry name" value="Transposase_22"/>
</dbReference>
<dbReference type="Gene3D" id="3.30.70.1820">
    <property type="entry name" value="L1 transposable element, RRM domain"/>
    <property type="match status" value="1"/>
</dbReference>